<dbReference type="KEGG" id="bfo:118412128"/>
<evidence type="ECO:0000256" key="7">
    <source>
        <dbReference type="ARBA" id="ARBA00023136"/>
    </source>
</evidence>
<dbReference type="SUPFAM" id="SSF81321">
    <property type="entry name" value="Family A G protein-coupled receptor-like"/>
    <property type="match status" value="1"/>
</dbReference>
<evidence type="ECO:0000256" key="5">
    <source>
        <dbReference type="ARBA" id="ARBA00022989"/>
    </source>
</evidence>
<dbReference type="PROSITE" id="PS00237">
    <property type="entry name" value="G_PROTEIN_RECEP_F1_1"/>
    <property type="match status" value="1"/>
</dbReference>
<keyword evidence="14" id="KW-1185">Reference proteome</keyword>
<feature type="transmembrane region" description="Helical" evidence="12">
    <location>
        <begin position="144"/>
        <end position="164"/>
    </location>
</feature>
<name>A0A9J7MKJ3_BRAFL</name>
<dbReference type="GO" id="GO:0004930">
    <property type="term" value="F:G protein-coupled receptor activity"/>
    <property type="evidence" value="ECO:0000318"/>
    <property type="project" value="GO_Central"/>
</dbReference>
<keyword evidence="3" id="KW-1003">Cell membrane</keyword>
<feature type="domain" description="G-protein coupled receptors family 1 profile" evidence="13">
    <location>
        <begin position="46"/>
        <end position="327"/>
    </location>
</feature>
<evidence type="ECO:0000256" key="11">
    <source>
        <dbReference type="SAM" id="MobiDB-lite"/>
    </source>
</evidence>
<organism evidence="14 15">
    <name type="scientific">Branchiostoma floridae</name>
    <name type="common">Florida lancelet</name>
    <name type="synonym">Amphioxus</name>
    <dbReference type="NCBI Taxonomy" id="7739"/>
    <lineage>
        <taxon>Eukaryota</taxon>
        <taxon>Metazoa</taxon>
        <taxon>Chordata</taxon>
        <taxon>Cephalochordata</taxon>
        <taxon>Leptocardii</taxon>
        <taxon>Amphioxiformes</taxon>
        <taxon>Branchiostomatidae</taxon>
        <taxon>Branchiostoma</taxon>
    </lineage>
</organism>
<evidence type="ECO:0000259" key="13">
    <source>
        <dbReference type="PROSITE" id="PS50262"/>
    </source>
</evidence>
<dbReference type="Gene3D" id="1.20.1070.10">
    <property type="entry name" value="Rhodopsin 7-helix transmembrane proteins"/>
    <property type="match status" value="1"/>
</dbReference>
<evidence type="ECO:0000256" key="12">
    <source>
        <dbReference type="SAM" id="Phobius"/>
    </source>
</evidence>
<protein>
    <submittedName>
        <fullName evidence="15">Neuropeptide FF receptor 1-like</fullName>
    </submittedName>
</protein>
<dbReference type="InterPro" id="IPR000611">
    <property type="entry name" value="NPY_rcpt"/>
</dbReference>
<dbReference type="RefSeq" id="XP_035670666.1">
    <property type="nucleotide sequence ID" value="XM_035814773.1"/>
</dbReference>
<dbReference type="GO" id="GO:0007186">
    <property type="term" value="P:G protein-coupled receptor signaling pathway"/>
    <property type="evidence" value="ECO:0000318"/>
    <property type="project" value="GO_Central"/>
</dbReference>
<feature type="region of interest" description="Disordered" evidence="11">
    <location>
        <begin position="219"/>
        <end position="239"/>
    </location>
</feature>
<comment type="subcellular location">
    <subcellularLocation>
        <location evidence="1">Cell membrane</location>
        <topology evidence="1">Multi-pass membrane protein</topology>
    </subcellularLocation>
</comment>
<accession>A0A9J7MKJ3</accession>
<feature type="transmembrane region" description="Helical" evidence="12">
    <location>
        <begin position="307"/>
        <end position="330"/>
    </location>
</feature>
<gene>
    <name evidence="15" type="primary">LOC118412128</name>
</gene>
<keyword evidence="8 10" id="KW-0675">Receptor</keyword>
<reference evidence="15" key="2">
    <citation type="submission" date="2025-08" db="UniProtKB">
        <authorList>
            <consortium name="RefSeq"/>
        </authorList>
    </citation>
    <scope>IDENTIFICATION</scope>
    <source>
        <strain evidence="15">S238N-H82</strain>
        <tissue evidence="15">Testes</tissue>
    </source>
</reference>
<sequence>MEEEGNLTNTTSVAWDVSSTFFKHDLAVSLVFICSYAVVFLLCVVGNVTVCCLVAQNRKLHTVTNFFILNLAVADLMIAIFCMPITLVSNIVTVWVFGDVVCKLTPFIQGLSVGASVFTLVAIATDRYVAIVRAPNGRIRERQAVIIIVVVWVLAAVIMAPHAVVMEAIPHPYVQGDACQEDWPDTRSRMVYTVVLFLLLFVVPLLTVAYMYTKVTKRTCRKPPSHPQSLQPDSDDRQSPSLTEIVRFVRKNSSSPDHKDHRKARVVKMLVVVVALFAICWLPLHLVTLVGDFAHLTYDQLVFVYHYMYPVAHFLAYFNSCVNPIVYGYYNKNFTRMWRERNGTVRLCCFKNKTSTQSFRLSSFRTTGLLNVRSTSPNRIVQLTNRQ</sequence>
<evidence type="ECO:0000313" key="15">
    <source>
        <dbReference type="RefSeq" id="XP_035670666.1"/>
    </source>
</evidence>
<evidence type="ECO:0000256" key="4">
    <source>
        <dbReference type="ARBA" id="ARBA00022692"/>
    </source>
</evidence>
<feature type="transmembrane region" description="Helical" evidence="12">
    <location>
        <begin position="67"/>
        <end position="98"/>
    </location>
</feature>
<feature type="transmembrane region" description="Helical" evidence="12">
    <location>
        <begin position="266"/>
        <end position="287"/>
    </location>
</feature>
<dbReference type="Pfam" id="PF00001">
    <property type="entry name" value="7tm_1"/>
    <property type="match status" value="1"/>
</dbReference>
<dbReference type="PRINTS" id="PR00237">
    <property type="entry name" value="GPCRRHODOPSN"/>
</dbReference>
<evidence type="ECO:0000256" key="9">
    <source>
        <dbReference type="ARBA" id="ARBA00023224"/>
    </source>
</evidence>
<evidence type="ECO:0000256" key="2">
    <source>
        <dbReference type="ARBA" id="ARBA00010663"/>
    </source>
</evidence>
<dbReference type="SMART" id="SM01381">
    <property type="entry name" value="7TM_GPCR_Srsx"/>
    <property type="match status" value="1"/>
</dbReference>
<feature type="transmembrane region" description="Helical" evidence="12">
    <location>
        <begin position="26"/>
        <end position="55"/>
    </location>
</feature>
<dbReference type="GO" id="GO:0032870">
    <property type="term" value="P:cellular response to hormone stimulus"/>
    <property type="evidence" value="ECO:0000318"/>
    <property type="project" value="GO_Central"/>
</dbReference>
<dbReference type="GO" id="GO:0005886">
    <property type="term" value="C:plasma membrane"/>
    <property type="evidence" value="ECO:0000318"/>
    <property type="project" value="GO_Central"/>
</dbReference>
<feature type="transmembrane region" description="Helical" evidence="12">
    <location>
        <begin position="190"/>
        <end position="212"/>
    </location>
</feature>
<feature type="transmembrane region" description="Helical" evidence="12">
    <location>
        <begin position="104"/>
        <end position="123"/>
    </location>
</feature>
<evidence type="ECO:0000313" key="14">
    <source>
        <dbReference type="Proteomes" id="UP000001554"/>
    </source>
</evidence>
<dbReference type="PANTHER" id="PTHR24241:SF76">
    <property type="entry name" value="NEUROPEPTIDE SIFAMIDE RECEPTOR"/>
    <property type="match status" value="1"/>
</dbReference>
<evidence type="ECO:0000256" key="3">
    <source>
        <dbReference type="ARBA" id="ARBA00022475"/>
    </source>
</evidence>
<dbReference type="GeneID" id="118412128"/>
<dbReference type="PANTHER" id="PTHR24241">
    <property type="entry name" value="NEUROPEPTIDE RECEPTOR-RELATED G-PROTEIN COUPLED RECEPTOR"/>
    <property type="match status" value="1"/>
</dbReference>
<dbReference type="InterPro" id="IPR000276">
    <property type="entry name" value="GPCR_Rhodpsn"/>
</dbReference>
<reference evidence="14" key="1">
    <citation type="journal article" date="2020" name="Nat. Ecol. Evol.">
        <title>Deeply conserved synteny resolves early events in vertebrate evolution.</title>
        <authorList>
            <person name="Simakov O."/>
            <person name="Marletaz F."/>
            <person name="Yue J.X."/>
            <person name="O'Connell B."/>
            <person name="Jenkins J."/>
            <person name="Brandt A."/>
            <person name="Calef R."/>
            <person name="Tung C.H."/>
            <person name="Huang T.K."/>
            <person name="Schmutz J."/>
            <person name="Satoh N."/>
            <person name="Yu J.K."/>
            <person name="Putnam N.H."/>
            <person name="Green R.E."/>
            <person name="Rokhsar D.S."/>
        </authorList>
    </citation>
    <scope>NUCLEOTIDE SEQUENCE [LARGE SCALE GENOMIC DNA]</scope>
    <source>
        <strain evidence="14">S238N-H82</strain>
    </source>
</reference>
<keyword evidence="7 12" id="KW-0472">Membrane</keyword>
<keyword evidence="4 10" id="KW-0812">Transmembrane</keyword>
<evidence type="ECO:0000256" key="6">
    <source>
        <dbReference type="ARBA" id="ARBA00023040"/>
    </source>
</evidence>
<evidence type="ECO:0000256" key="10">
    <source>
        <dbReference type="RuleBase" id="RU000688"/>
    </source>
</evidence>
<dbReference type="OrthoDB" id="5975505at2759"/>
<keyword evidence="5 12" id="KW-1133">Transmembrane helix</keyword>
<dbReference type="OMA" id="CTERWSE"/>
<evidence type="ECO:0000256" key="8">
    <source>
        <dbReference type="ARBA" id="ARBA00023170"/>
    </source>
</evidence>
<evidence type="ECO:0000256" key="1">
    <source>
        <dbReference type="ARBA" id="ARBA00004651"/>
    </source>
</evidence>
<dbReference type="PROSITE" id="PS50262">
    <property type="entry name" value="G_PROTEIN_RECEP_F1_2"/>
    <property type="match status" value="1"/>
</dbReference>
<keyword evidence="9 10" id="KW-0807">Transducer</keyword>
<dbReference type="GO" id="GO:0004983">
    <property type="term" value="F:neuropeptide Y receptor activity"/>
    <property type="evidence" value="ECO:0007669"/>
    <property type="project" value="InterPro"/>
</dbReference>
<keyword evidence="6 10" id="KW-0297">G-protein coupled receptor</keyword>
<dbReference type="PRINTS" id="PR01012">
    <property type="entry name" value="NRPEPTIDEYR"/>
</dbReference>
<dbReference type="AlphaFoldDB" id="A0A9J7MKJ3"/>
<comment type="similarity">
    <text evidence="2 10">Belongs to the G-protein coupled receptor 1 family.</text>
</comment>
<dbReference type="InterPro" id="IPR017452">
    <property type="entry name" value="GPCR_Rhodpsn_7TM"/>
</dbReference>
<proteinExistence type="inferred from homology"/>
<dbReference type="Proteomes" id="UP000001554">
    <property type="component" value="Chromosome 3"/>
</dbReference>